<evidence type="ECO:0000256" key="3">
    <source>
        <dbReference type="ARBA" id="ARBA00043866"/>
    </source>
</evidence>
<organism evidence="9 10">
    <name type="scientific">Terfezia boudieri ATCC MYA-4762</name>
    <dbReference type="NCBI Taxonomy" id="1051890"/>
    <lineage>
        <taxon>Eukaryota</taxon>
        <taxon>Fungi</taxon>
        <taxon>Dikarya</taxon>
        <taxon>Ascomycota</taxon>
        <taxon>Pezizomycotina</taxon>
        <taxon>Pezizomycetes</taxon>
        <taxon>Pezizales</taxon>
        <taxon>Pezizaceae</taxon>
        <taxon>Terfezia</taxon>
    </lineage>
</organism>
<feature type="compositionally biased region" description="Basic and acidic residues" evidence="6">
    <location>
        <begin position="530"/>
        <end position="558"/>
    </location>
</feature>
<dbReference type="InterPro" id="IPR000571">
    <property type="entry name" value="Znf_CCCH"/>
</dbReference>
<keyword evidence="2 4" id="KW-0694">RNA-binding</keyword>
<dbReference type="AlphaFoldDB" id="A0A3N4M999"/>
<dbReference type="InParanoid" id="A0A3N4M999"/>
<feature type="region of interest" description="Disordered" evidence="6">
    <location>
        <begin position="814"/>
        <end position="871"/>
    </location>
</feature>
<dbReference type="SUPFAM" id="SSF54928">
    <property type="entry name" value="RNA-binding domain, RBD"/>
    <property type="match status" value="1"/>
</dbReference>
<dbReference type="PROSITE" id="PS50102">
    <property type="entry name" value="RRM"/>
    <property type="match status" value="1"/>
</dbReference>
<evidence type="ECO:0008006" key="11">
    <source>
        <dbReference type="Google" id="ProtNLM"/>
    </source>
</evidence>
<feature type="compositionally biased region" description="Low complexity" evidence="6">
    <location>
        <begin position="103"/>
        <end position="118"/>
    </location>
</feature>
<keyword evidence="10" id="KW-1185">Reference proteome</keyword>
<name>A0A3N4M999_9PEZI</name>
<keyword evidence="5" id="KW-0862">Zinc</keyword>
<dbReference type="Gene3D" id="1.20.1390.10">
    <property type="entry name" value="PWI domain"/>
    <property type="match status" value="1"/>
</dbReference>
<dbReference type="GO" id="GO:0003723">
    <property type="term" value="F:RNA binding"/>
    <property type="evidence" value="ECO:0007669"/>
    <property type="project" value="UniProtKB-UniRule"/>
</dbReference>
<feature type="region of interest" description="Disordered" evidence="6">
    <location>
        <begin position="91"/>
        <end position="224"/>
    </location>
</feature>
<dbReference type="Proteomes" id="UP000267821">
    <property type="component" value="Unassembled WGS sequence"/>
</dbReference>
<dbReference type="PANTHER" id="PTHR14398">
    <property type="entry name" value="RNA RECOGNITION RRM/RNP DOMAIN"/>
    <property type="match status" value="1"/>
</dbReference>
<keyword evidence="5" id="KW-0479">Metal-binding</keyword>
<evidence type="ECO:0000256" key="2">
    <source>
        <dbReference type="ARBA" id="ARBA00022884"/>
    </source>
</evidence>
<evidence type="ECO:0000313" key="9">
    <source>
        <dbReference type="EMBL" id="RPB28961.1"/>
    </source>
</evidence>
<feature type="region of interest" description="Disordered" evidence="6">
    <location>
        <begin position="602"/>
        <end position="647"/>
    </location>
</feature>
<gene>
    <name evidence="9" type="ORF">L211DRAFT_250666</name>
</gene>
<keyword evidence="1" id="KW-0507">mRNA processing</keyword>
<feature type="domain" description="RRM" evidence="7">
    <location>
        <begin position="410"/>
        <end position="482"/>
    </location>
</feature>
<dbReference type="InterPro" id="IPR045137">
    <property type="entry name" value="RBM26/27"/>
</dbReference>
<dbReference type="SUPFAM" id="SSF101233">
    <property type="entry name" value="PWI domain"/>
    <property type="match status" value="1"/>
</dbReference>
<accession>A0A3N4M999</accession>
<dbReference type="SMART" id="SM00356">
    <property type="entry name" value="ZnF_C3H1"/>
    <property type="match status" value="1"/>
</dbReference>
<feature type="domain" description="C3H1-type" evidence="8">
    <location>
        <begin position="309"/>
        <end position="337"/>
    </location>
</feature>
<dbReference type="InterPro" id="IPR012677">
    <property type="entry name" value="Nucleotide-bd_a/b_plait_sf"/>
</dbReference>
<sequence length="871" mass="93204">MLFEEGDAALLKKWIVKRLEDISDADSDVLADYVLALLRHEQGEEEVKNLCVEQLDDFLREHTRNFVHDVFAALRSKIFLSVNSTLSGGGGVVVQSPPPTPVTPTRQQQPQPLESQQSKQEDMDGAAPSPVGEPRGLQSPPVQSQGHGGQGYQPNHHRNSNNHNERGQKRPYYDRDRDGGRGVGDSQYAPNSTSSRGFKAPRRGGDRSGANSGRWTRGGAAMGAASPTVGVGSFPNPAAATSVFGVPAVVSGLPAGFPWPEDPMAALLAMQAWSGMTGFPPIPPPGAPVPKDAAVPSAGAGAQRKPVERKIGERCKDYDEKGYCMQGDMCPYEHGMDHIVIAEGGANDEYDPNNSQLFPTASTSAVHLNGSDRGRGFGGGRGRGAGAGAGGRAGRSDIAGTGPNYDKSNSTLVVEHIPEDKLDENSIKTFFGQFGSVVEVSVQPWKKLATVKFERWDGAKRAYDSPAPIFDNRFVKVFWYKPSVDVGARIASPSVVSGAGCGVPGSSRAGGSPPPQLSKLADEEEPLDMEEFKRKTEEAQKAHEEKMRKKKEHEEKMRELEKKKEELLKMEMEQKRILMEKLVKRKAGAVAAVTTAAMPPVKKESPANVASPANETADSAATKTTDAQSSPQLAAKATTAPPATDAETEALRAQLEALEAEAKSLGLDHSQADPNATYYPSRGRGAFRARAAFRGASRGGYPSSYIPPGAGKPYIPGYRGRGGALAARGRGGAMKLDNRTRRVSVKLLEGGRDEALREYLFGIGEFESIEKMPEGEGAVVVLFKDRMTAEKFVHAGSTIPGIGKVEMAWVNNPIQPQTQSPTPTPTAQQKQAETTQASTEVAAGENGAKNANTAVEDYDLADDDEGRWLAE</sequence>
<evidence type="ECO:0000259" key="8">
    <source>
        <dbReference type="PROSITE" id="PS50103"/>
    </source>
</evidence>
<feature type="compositionally biased region" description="Gly residues" evidence="6">
    <location>
        <begin position="376"/>
        <end position="393"/>
    </location>
</feature>
<dbReference type="InterPro" id="IPR035979">
    <property type="entry name" value="RBD_domain_sf"/>
</dbReference>
<dbReference type="InterPro" id="IPR002483">
    <property type="entry name" value="PWI_dom"/>
</dbReference>
<dbReference type="InterPro" id="IPR036483">
    <property type="entry name" value="PWI_dom_sf"/>
</dbReference>
<comment type="function">
    <text evidence="3">May be involved in the turnover of nuclear polyadenylated (pA+) RNA.</text>
</comment>
<dbReference type="EMBL" id="ML121528">
    <property type="protein sequence ID" value="RPB28961.1"/>
    <property type="molecule type" value="Genomic_DNA"/>
</dbReference>
<dbReference type="FunFam" id="1.20.1390.10:FF:000007">
    <property type="entry name" value="CCCH zinc finger and RRM domain protein"/>
    <property type="match status" value="1"/>
</dbReference>
<feature type="compositionally biased region" description="Low complexity" evidence="6">
    <location>
        <begin position="616"/>
        <end position="647"/>
    </location>
</feature>
<keyword evidence="5" id="KW-0863">Zinc-finger</keyword>
<dbReference type="CDD" id="cd12257">
    <property type="entry name" value="RRM1_RBM26_like"/>
    <property type="match status" value="1"/>
</dbReference>
<dbReference type="GO" id="GO:0008270">
    <property type="term" value="F:zinc ion binding"/>
    <property type="evidence" value="ECO:0007669"/>
    <property type="project" value="UniProtKB-KW"/>
</dbReference>
<evidence type="ECO:0000256" key="1">
    <source>
        <dbReference type="ARBA" id="ARBA00022664"/>
    </source>
</evidence>
<feature type="compositionally biased region" description="Low complexity" evidence="6">
    <location>
        <begin position="815"/>
        <end position="840"/>
    </location>
</feature>
<feature type="region of interest" description="Disordered" evidence="6">
    <location>
        <begin position="504"/>
        <end position="558"/>
    </location>
</feature>
<feature type="zinc finger region" description="C3H1-type" evidence="5">
    <location>
        <begin position="309"/>
        <end position="337"/>
    </location>
</feature>
<dbReference type="InterPro" id="IPR000504">
    <property type="entry name" value="RRM_dom"/>
</dbReference>
<dbReference type="Gene3D" id="3.30.70.330">
    <property type="match status" value="1"/>
</dbReference>
<evidence type="ECO:0000256" key="4">
    <source>
        <dbReference type="PROSITE-ProRule" id="PRU00176"/>
    </source>
</evidence>
<dbReference type="PROSITE" id="PS50103">
    <property type="entry name" value="ZF_C3H1"/>
    <property type="match status" value="1"/>
</dbReference>
<dbReference type="STRING" id="1051890.A0A3N4M999"/>
<dbReference type="PANTHER" id="PTHR14398:SF0">
    <property type="entry name" value="ZINC FINGER PROTEIN SWM"/>
    <property type="match status" value="1"/>
</dbReference>
<feature type="region of interest" description="Disordered" evidence="6">
    <location>
        <begin position="374"/>
        <end position="404"/>
    </location>
</feature>
<dbReference type="GO" id="GO:0006397">
    <property type="term" value="P:mRNA processing"/>
    <property type="evidence" value="ECO:0007669"/>
    <property type="project" value="UniProtKB-KW"/>
</dbReference>
<evidence type="ECO:0000259" key="7">
    <source>
        <dbReference type="PROSITE" id="PS50102"/>
    </source>
</evidence>
<evidence type="ECO:0000256" key="6">
    <source>
        <dbReference type="SAM" id="MobiDB-lite"/>
    </source>
</evidence>
<feature type="compositionally biased region" description="Basic and acidic residues" evidence="6">
    <location>
        <begin position="163"/>
        <end position="180"/>
    </location>
</feature>
<dbReference type="OrthoDB" id="443401at2759"/>
<dbReference type="Pfam" id="PF01480">
    <property type="entry name" value="PWI"/>
    <property type="match status" value="1"/>
</dbReference>
<feature type="compositionally biased region" description="Acidic residues" evidence="6">
    <location>
        <begin position="856"/>
        <end position="865"/>
    </location>
</feature>
<evidence type="ECO:0000256" key="5">
    <source>
        <dbReference type="PROSITE-ProRule" id="PRU00723"/>
    </source>
</evidence>
<evidence type="ECO:0000313" key="10">
    <source>
        <dbReference type="Proteomes" id="UP000267821"/>
    </source>
</evidence>
<protein>
    <recommendedName>
        <fullName evidence="11">C3H1-type domain-containing protein</fullName>
    </recommendedName>
</protein>
<proteinExistence type="predicted"/>
<reference evidence="9 10" key="1">
    <citation type="journal article" date="2018" name="Nat. Ecol. Evol.">
        <title>Pezizomycetes genomes reveal the molecular basis of ectomycorrhizal truffle lifestyle.</title>
        <authorList>
            <person name="Murat C."/>
            <person name="Payen T."/>
            <person name="Noel B."/>
            <person name="Kuo A."/>
            <person name="Morin E."/>
            <person name="Chen J."/>
            <person name="Kohler A."/>
            <person name="Krizsan K."/>
            <person name="Balestrini R."/>
            <person name="Da Silva C."/>
            <person name="Montanini B."/>
            <person name="Hainaut M."/>
            <person name="Levati E."/>
            <person name="Barry K.W."/>
            <person name="Belfiori B."/>
            <person name="Cichocki N."/>
            <person name="Clum A."/>
            <person name="Dockter R.B."/>
            <person name="Fauchery L."/>
            <person name="Guy J."/>
            <person name="Iotti M."/>
            <person name="Le Tacon F."/>
            <person name="Lindquist E.A."/>
            <person name="Lipzen A."/>
            <person name="Malagnac F."/>
            <person name="Mello A."/>
            <person name="Molinier V."/>
            <person name="Miyauchi S."/>
            <person name="Poulain J."/>
            <person name="Riccioni C."/>
            <person name="Rubini A."/>
            <person name="Sitrit Y."/>
            <person name="Splivallo R."/>
            <person name="Traeger S."/>
            <person name="Wang M."/>
            <person name="Zifcakova L."/>
            <person name="Wipf D."/>
            <person name="Zambonelli A."/>
            <person name="Paolocci F."/>
            <person name="Nowrousian M."/>
            <person name="Ottonello S."/>
            <person name="Baldrian P."/>
            <person name="Spatafora J.W."/>
            <person name="Henrissat B."/>
            <person name="Nagy L.G."/>
            <person name="Aury J.M."/>
            <person name="Wincker P."/>
            <person name="Grigoriev I.V."/>
            <person name="Bonfante P."/>
            <person name="Martin F.M."/>
        </authorList>
    </citation>
    <scope>NUCLEOTIDE SEQUENCE [LARGE SCALE GENOMIC DNA]</scope>
    <source>
        <strain evidence="9 10">ATCC MYA-4762</strain>
    </source>
</reference>
<dbReference type="GO" id="GO:0005634">
    <property type="term" value="C:nucleus"/>
    <property type="evidence" value="ECO:0007669"/>
    <property type="project" value="TreeGrafter"/>
</dbReference>